<keyword evidence="2" id="KW-1185">Reference proteome</keyword>
<protein>
    <submittedName>
        <fullName evidence="1">Uncharacterized protein</fullName>
    </submittedName>
</protein>
<dbReference type="OrthoDB" id="3675930at2759"/>
<dbReference type="RefSeq" id="XP_043171397.1">
    <property type="nucleotide sequence ID" value="XM_043315462.1"/>
</dbReference>
<organism evidence="1 2">
    <name type="scientific">Alternaria atra</name>
    <dbReference type="NCBI Taxonomy" id="119953"/>
    <lineage>
        <taxon>Eukaryota</taxon>
        <taxon>Fungi</taxon>
        <taxon>Dikarya</taxon>
        <taxon>Ascomycota</taxon>
        <taxon>Pezizomycotina</taxon>
        <taxon>Dothideomycetes</taxon>
        <taxon>Pleosporomycetidae</taxon>
        <taxon>Pleosporales</taxon>
        <taxon>Pleosporineae</taxon>
        <taxon>Pleosporaceae</taxon>
        <taxon>Alternaria</taxon>
        <taxon>Alternaria sect. Ulocladioides</taxon>
    </lineage>
</organism>
<proteinExistence type="predicted"/>
<sequence length="108" mass="11958">MVATIQRARKTLQCHDVDKRGYLILQVRHHWDTSELTQLLRGAQALGRDEIKGFALAQGDADCLHAQVAADISLDLCDVDGFSAAGVSQQFKEEFEEWIASPPTAFDT</sequence>
<name>A0A8J2I4X8_9PLEO</name>
<gene>
    <name evidence="1" type="ORF">ALTATR162_LOCUS7833</name>
</gene>
<accession>A0A8J2I4X8</accession>
<evidence type="ECO:0000313" key="2">
    <source>
        <dbReference type="Proteomes" id="UP000676310"/>
    </source>
</evidence>
<dbReference type="EMBL" id="CAJRGZ010000022">
    <property type="protein sequence ID" value="CAG5174660.1"/>
    <property type="molecule type" value="Genomic_DNA"/>
</dbReference>
<reference evidence="1" key="1">
    <citation type="submission" date="2021-05" db="EMBL/GenBank/DDBJ databases">
        <authorList>
            <person name="Stam R."/>
        </authorList>
    </citation>
    <scope>NUCLEOTIDE SEQUENCE</scope>
    <source>
        <strain evidence="1">CS162</strain>
    </source>
</reference>
<dbReference type="GeneID" id="67019877"/>
<dbReference type="AlphaFoldDB" id="A0A8J2I4X8"/>
<evidence type="ECO:0000313" key="1">
    <source>
        <dbReference type="EMBL" id="CAG5174660.1"/>
    </source>
</evidence>
<dbReference type="Proteomes" id="UP000676310">
    <property type="component" value="Unassembled WGS sequence"/>
</dbReference>
<comment type="caution">
    <text evidence="1">The sequence shown here is derived from an EMBL/GenBank/DDBJ whole genome shotgun (WGS) entry which is preliminary data.</text>
</comment>